<organism evidence="2 3">
    <name type="scientific">Rubroshorea leprosula</name>
    <dbReference type="NCBI Taxonomy" id="152421"/>
    <lineage>
        <taxon>Eukaryota</taxon>
        <taxon>Viridiplantae</taxon>
        <taxon>Streptophyta</taxon>
        <taxon>Embryophyta</taxon>
        <taxon>Tracheophyta</taxon>
        <taxon>Spermatophyta</taxon>
        <taxon>Magnoliopsida</taxon>
        <taxon>eudicotyledons</taxon>
        <taxon>Gunneridae</taxon>
        <taxon>Pentapetalae</taxon>
        <taxon>rosids</taxon>
        <taxon>malvids</taxon>
        <taxon>Malvales</taxon>
        <taxon>Dipterocarpaceae</taxon>
        <taxon>Rubroshorea</taxon>
    </lineage>
</organism>
<evidence type="ECO:0000313" key="3">
    <source>
        <dbReference type="Proteomes" id="UP001054252"/>
    </source>
</evidence>
<dbReference type="EMBL" id="BPVZ01000207">
    <property type="protein sequence ID" value="GKV46369.1"/>
    <property type="molecule type" value="Genomic_DNA"/>
</dbReference>
<comment type="caution">
    <text evidence="2">The sequence shown here is derived from an EMBL/GenBank/DDBJ whole genome shotgun (WGS) entry which is preliminary data.</text>
</comment>
<keyword evidence="3" id="KW-1185">Reference proteome</keyword>
<evidence type="ECO:0000256" key="1">
    <source>
        <dbReference type="SAM" id="MobiDB-lite"/>
    </source>
</evidence>
<dbReference type="AlphaFoldDB" id="A0AAV5M9D0"/>
<protein>
    <submittedName>
        <fullName evidence="2">Uncharacterized protein</fullName>
    </submittedName>
</protein>
<feature type="compositionally biased region" description="Polar residues" evidence="1">
    <location>
        <begin position="24"/>
        <end position="33"/>
    </location>
</feature>
<name>A0AAV5M9D0_9ROSI</name>
<gene>
    <name evidence="2" type="ORF">SLEP1_g53355</name>
</gene>
<accession>A0AAV5M9D0</accession>
<feature type="region of interest" description="Disordered" evidence="1">
    <location>
        <begin position="1"/>
        <end position="33"/>
    </location>
</feature>
<sequence length="75" mass="8148">MNESAPVVAAVAPSPPPPPKSSPEKTTPFTNVSFGKSSELIISKGMNGWPWHRGNSQPPMSLQNDVLRQANQFEF</sequence>
<reference evidence="2 3" key="1">
    <citation type="journal article" date="2021" name="Commun. Biol.">
        <title>The genome of Shorea leprosula (Dipterocarpaceae) highlights the ecological relevance of drought in aseasonal tropical rainforests.</title>
        <authorList>
            <person name="Ng K.K.S."/>
            <person name="Kobayashi M.J."/>
            <person name="Fawcett J.A."/>
            <person name="Hatakeyama M."/>
            <person name="Paape T."/>
            <person name="Ng C.H."/>
            <person name="Ang C.C."/>
            <person name="Tnah L.H."/>
            <person name="Lee C.T."/>
            <person name="Nishiyama T."/>
            <person name="Sese J."/>
            <person name="O'Brien M.J."/>
            <person name="Copetti D."/>
            <person name="Mohd Noor M.I."/>
            <person name="Ong R.C."/>
            <person name="Putra M."/>
            <person name="Sireger I.Z."/>
            <person name="Indrioko S."/>
            <person name="Kosugi Y."/>
            <person name="Izuno A."/>
            <person name="Isagi Y."/>
            <person name="Lee S.L."/>
            <person name="Shimizu K.K."/>
        </authorList>
    </citation>
    <scope>NUCLEOTIDE SEQUENCE [LARGE SCALE GENOMIC DNA]</scope>
    <source>
        <strain evidence="2">214</strain>
    </source>
</reference>
<dbReference type="Proteomes" id="UP001054252">
    <property type="component" value="Unassembled WGS sequence"/>
</dbReference>
<evidence type="ECO:0000313" key="2">
    <source>
        <dbReference type="EMBL" id="GKV46369.1"/>
    </source>
</evidence>
<feature type="compositionally biased region" description="Low complexity" evidence="1">
    <location>
        <begin position="1"/>
        <end position="12"/>
    </location>
</feature>
<proteinExistence type="predicted"/>